<dbReference type="CDD" id="cd02440">
    <property type="entry name" value="AdoMet_MTases"/>
    <property type="match status" value="1"/>
</dbReference>
<dbReference type="STRING" id="1168221.R7YZE3"/>
<dbReference type="HOGENOM" id="CLU_049351_1_1_1"/>
<dbReference type="GeneID" id="19903767"/>
<evidence type="ECO:0000313" key="2">
    <source>
        <dbReference type="EMBL" id="EON67203.1"/>
    </source>
</evidence>
<gene>
    <name evidence="2" type="ORF">W97_06456</name>
</gene>
<dbReference type="EMBL" id="JH767585">
    <property type="protein sequence ID" value="EON67203.1"/>
    <property type="molecule type" value="Genomic_DNA"/>
</dbReference>
<reference evidence="3" key="1">
    <citation type="submission" date="2012-06" db="EMBL/GenBank/DDBJ databases">
        <title>The genome sequence of Coniosporium apollinis CBS 100218.</title>
        <authorList>
            <consortium name="The Broad Institute Genome Sequencing Platform"/>
            <person name="Cuomo C."/>
            <person name="Gorbushina A."/>
            <person name="Noack S."/>
            <person name="Walker B."/>
            <person name="Young S.K."/>
            <person name="Zeng Q."/>
            <person name="Gargeya S."/>
            <person name="Fitzgerald M."/>
            <person name="Haas B."/>
            <person name="Abouelleil A."/>
            <person name="Alvarado L."/>
            <person name="Arachchi H.M."/>
            <person name="Berlin A.M."/>
            <person name="Chapman S.B."/>
            <person name="Goldberg J."/>
            <person name="Griggs A."/>
            <person name="Gujja S."/>
            <person name="Hansen M."/>
            <person name="Howarth C."/>
            <person name="Imamovic A."/>
            <person name="Larimer J."/>
            <person name="McCowan C."/>
            <person name="Montmayeur A."/>
            <person name="Murphy C."/>
            <person name="Neiman D."/>
            <person name="Pearson M."/>
            <person name="Priest M."/>
            <person name="Roberts A."/>
            <person name="Saif S."/>
            <person name="Shea T."/>
            <person name="Sisk P."/>
            <person name="Sykes S."/>
            <person name="Wortman J."/>
            <person name="Nusbaum C."/>
            <person name="Birren B."/>
        </authorList>
    </citation>
    <scope>NUCLEOTIDE SEQUENCE [LARGE SCALE GENOMIC DNA]</scope>
    <source>
        <strain evidence="3">CBS 100218</strain>
    </source>
</reference>
<dbReference type="GO" id="GO:0008757">
    <property type="term" value="F:S-adenosylmethionine-dependent methyltransferase activity"/>
    <property type="evidence" value="ECO:0007669"/>
    <property type="project" value="UniProtKB-ARBA"/>
</dbReference>
<name>R7YZE3_CONA1</name>
<dbReference type="GO" id="GO:0005829">
    <property type="term" value="C:cytosol"/>
    <property type="evidence" value="ECO:0007669"/>
    <property type="project" value="TreeGrafter"/>
</dbReference>
<dbReference type="SUPFAM" id="SSF53335">
    <property type="entry name" value="S-adenosyl-L-methionine-dependent methyltransferases"/>
    <property type="match status" value="1"/>
</dbReference>
<dbReference type="PANTHER" id="PTHR14614:SF156">
    <property type="entry name" value="PROTEIN-LYSINE N-METHYLTRANSFERASE EFM2"/>
    <property type="match status" value="1"/>
</dbReference>
<proteinExistence type="predicted"/>
<organism evidence="2 3">
    <name type="scientific">Coniosporium apollinis (strain CBS 100218)</name>
    <name type="common">Rock-inhabiting black yeast</name>
    <dbReference type="NCBI Taxonomy" id="1168221"/>
    <lineage>
        <taxon>Eukaryota</taxon>
        <taxon>Fungi</taxon>
        <taxon>Dikarya</taxon>
        <taxon>Ascomycota</taxon>
        <taxon>Pezizomycotina</taxon>
        <taxon>Dothideomycetes</taxon>
        <taxon>Dothideomycetes incertae sedis</taxon>
        <taxon>Coniosporium</taxon>
    </lineage>
</organism>
<dbReference type="OrthoDB" id="433955at2759"/>
<dbReference type="eggNOG" id="KOG2793">
    <property type="taxonomic scope" value="Eukaryota"/>
</dbReference>
<dbReference type="PANTHER" id="PTHR14614">
    <property type="entry name" value="HEPATOCELLULAR CARCINOMA-ASSOCIATED ANTIGEN"/>
    <property type="match status" value="1"/>
</dbReference>
<dbReference type="OMA" id="CWWSIWG"/>
<accession>R7YZE3</accession>
<evidence type="ECO:0000313" key="3">
    <source>
        <dbReference type="Proteomes" id="UP000016924"/>
    </source>
</evidence>
<sequence length="364" mass="40070">MPSTSFEDHDDAPIHVFDLPQIHTKPAPQVLLDTLSLLTSQPPSWDAGDTEEADASANALAKRRRRSNAFRPPPARVDEAGLTRYLTNIIGSDLQWIDDDATKEEIWEQVSLRLSERSGRNAMPAMSRSFRVPTAERDVKITIHEPTLTADNLGLKTWASSYMLAKRLHTIPTPSGLTPDFPVLELGSGTGLVGIAAAAVWGASVTLTDLPEIVPNLSRNIDANQATIQAGGGSASAAVLDWSMSDEISPFTLGSSPFDANSSSAGFPIILAADSLYSPEHPRLFVQTIKRWLRQSADARVIVELPLREAYSPEIKDFKERMQDIGLHILDQSEEVGYDDWGWNNSGRSGQQKVNCWWSIWGWQ</sequence>
<dbReference type="Pfam" id="PF10294">
    <property type="entry name" value="Methyltransf_16"/>
    <property type="match status" value="1"/>
</dbReference>
<dbReference type="InterPro" id="IPR019410">
    <property type="entry name" value="Methyltransf_16"/>
</dbReference>
<evidence type="ECO:0000256" key="1">
    <source>
        <dbReference type="SAM" id="MobiDB-lite"/>
    </source>
</evidence>
<dbReference type="Gene3D" id="3.40.50.150">
    <property type="entry name" value="Vaccinia Virus protein VP39"/>
    <property type="match status" value="1"/>
</dbReference>
<dbReference type="AlphaFoldDB" id="R7YZE3"/>
<feature type="region of interest" description="Disordered" evidence="1">
    <location>
        <begin position="43"/>
        <end position="75"/>
    </location>
</feature>
<keyword evidence="3" id="KW-1185">Reference proteome</keyword>
<dbReference type="RefSeq" id="XP_007782520.1">
    <property type="nucleotide sequence ID" value="XM_007784330.1"/>
</dbReference>
<dbReference type="Proteomes" id="UP000016924">
    <property type="component" value="Unassembled WGS sequence"/>
</dbReference>
<protein>
    <submittedName>
        <fullName evidence="2">Uncharacterized protein</fullName>
    </submittedName>
</protein>
<dbReference type="InterPro" id="IPR029063">
    <property type="entry name" value="SAM-dependent_MTases_sf"/>
</dbReference>